<dbReference type="InterPro" id="IPR008462">
    <property type="entry name" value="CsbD"/>
</dbReference>
<comment type="similarity">
    <text evidence="1">Belongs to the UPF0337 (CsbD) family.</text>
</comment>
<dbReference type="Pfam" id="PF05532">
    <property type="entry name" value="CsbD"/>
    <property type="match status" value="1"/>
</dbReference>
<gene>
    <name evidence="4" type="ORF">CLAC_00665</name>
</gene>
<evidence type="ECO:0000256" key="1">
    <source>
        <dbReference type="ARBA" id="ARBA00009129"/>
    </source>
</evidence>
<dbReference type="KEGG" id="clw:CLAC_00665"/>
<proteinExistence type="inferred from homology"/>
<dbReference type="Proteomes" id="UP000058446">
    <property type="component" value="Chromosome"/>
</dbReference>
<evidence type="ECO:0000259" key="3">
    <source>
        <dbReference type="Pfam" id="PF05532"/>
    </source>
</evidence>
<dbReference type="SUPFAM" id="SSF69047">
    <property type="entry name" value="Hypothetical protein YjbJ"/>
    <property type="match status" value="1"/>
</dbReference>
<feature type="domain" description="CsbD-like" evidence="3">
    <location>
        <begin position="4"/>
        <end position="52"/>
    </location>
</feature>
<dbReference type="OrthoDB" id="4419830at2"/>
<feature type="compositionally biased region" description="Basic and acidic residues" evidence="2">
    <location>
        <begin position="1"/>
        <end position="19"/>
    </location>
</feature>
<dbReference type="EMBL" id="CP006841">
    <property type="protein sequence ID" value="ALA66489.1"/>
    <property type="molecule type" value="Genomic_DNA"/>
</dbReference>
<keyword evidence="5" id="KW-1185">Reference proteome</keyword>
<evidence type="ECO:0000313" key="4">
    <source>
        <dbReference type="EMBL" id="ALA66489.1"/>
    </source>
</evidence>
<dbReference type="PATRIC" id="fig|1408189.4.peg.132"/>
<protein>
    <recommendedName>
        <fullName evidence="3">CsbD-like domain-containing protein</fullName>
    </recommendedName>
</protein>
<dbReference type="AlphaFoldDB" id="A0A0K2GXH0"/>
<sequence length="62" mass="6477">MSEFQNKAEELGGKVKETAGEATGNENLKNEGKGDQAAAKIKQGAEDLKNKATEALGKITGE</sequence>
<evidence type="ECO:0000313" key="5">
    <source>
        <dbReference type="Proteomes" id="UP000058446"/>
    </source>
</evidence>
<dbReference type="InterPro" id="IPR036629">
    <property type="entry name" value="YjbJ_sf"/>
</dbReference>
<organism evidence="4 5">
    <name type="scientific">Corynebacterium lactis RW2-5</name>
    <dbReference type="NCBI Taxonomy" id="1408189"/>
    <lineage>
        <taxon>Bacteria</taxon>
        <taxon>Bacillati</taxon>
        <taxon>Actinomycetota</taxon>
        <taxon>Actinomycetes</taxon>
        <taxon>Mycobacteriales</taxon>
        <taxon>Corynebacteriaceae</taxon>
        <taxon>Corynebacterium</taxon>
    </lineage>
</organism>
<name>A0A0K2GXH0_9CORY</name>
<dbReference type="RefSeq" id="WP_053411271.1">
    <property type="nucleotide sequence ID" value="NZ_CP006841.1"/>
</dbReference>
<evidence type="ECO:0000256" key="2">
    <source>
        <dbReference type="SAM" id="MobiDB-lite"/>
    </source>
</evidence>
<reference evidence="4 5" key="1">
    <citation type="submission" date="2013-10" db="EMBL/GenBank/DDBJ databases">
        <title>Complete genome sequence of Corynebacterium lactis DSM 45799(T), isolated from raw cow milk.</title>
        <authorList>
            <person name="Ruckert C."/>
            <person name="Albersmeier A."/>
            <person name="Lipski A."/>
            <person name="Kalinowski J."/>
        </authorList>
    </citation>
    <scope>NUCLEOTIDE SEQUENCE [LARGE SCALE GENOMIC DNA]</scope>
    <source>
        <strain evidence="4 5">RW2-5</strain>
    </source>
</reference>
<feature type="region of interest" description="Disordered" evidence="2">
    <location>
        <begin position="1"/>
        <end position="41"/>
    </location>
</feature>
<dbReference type="Gene3D" id="1.10.1470.10">
    <property type="entry name" value="YjbJ"/>
    <property type="match status" value="1"/>
</dbReference>
<accession>A0A0K2GXH0</accession>
<dbReference type="STRING" id="1408189.CLAC_00665"/>